<dbReference type="EC" id="2.3.1.35" evidence="8"/>
<keyword evidence="8" id="KW-0511">Multifunctional enzyme</keyword>
<dbReference type="InterPro" id="IPR042195">
    <property type="entry name" value="ArgJ_beta_C"/>
</dbReference>
<feature type="binding site" evidence="8">
    <location>
        <position position="398"/>
    </location>
    <ligand>
        <name>substrate</name>
    </ligand>
</feature>
<comment type="function">
    <text evidence="8">Catalyzes two activities which are involved in the cyclic version of arginine biosynthesis: the synthesis of N-acetylglutamate from glutamate and acetyl-CoA as the acetyl donor, and of ornithine by transacetylation between N(2)-acetylornithine and glutamate.</text>
</comment>
<name>A0AAE3G1H1_9GAMM</name>
<feature type="chain" id="PRO_5041753496" description="Arginine biosynthesis bifunctional protein ArgJ alpha chain" evidence="8">
    <location>
        <begin position="1"/>
        <end position="189"/>
    </location>
</feature>
<evidence type="ECO:0000313" key="9">
    <source>
        <dbReference type="EMBL" id="MCP1673845.1"/>
    </source>
</evidence>
<evidence type="ECO:0000256" key="2">
    <source>
        <dbReference type="ARBA" id="ARBA00011475"/>
    </source>
</evidence>
<accession>A0AAE3G1H1</accession>
<dbReference type="InterPro" id="IPR016117">
    <property type="entry name" value="ArgJ-like_dom_sf"/>
</dbReference>
<keyword evidence="4 8" id="KW-0028">Amino-acid biosynthesis</keyword>
<feature type="site" description="Cleavage; by autolysis" evidence="8">
    <location>
        <begin position="189"/>
        <end position="190"/>
    </location>
</feature>
<comment type="pathway">
    <text evidence="8">Amino-acid biosynthesis; L-arginine biosynthesis; L-ornithine and N-acetyl-L-glutamate from L-glutamate and N(2)-acetyl-L-ornithine (cyclic): step 1/1.</text>
</comment>
<evidence type="ECO:0000256" key="8">
    <source>
        <dbReference type="HAMAP-Rule" id="MF_01106"/>
    </source>
</evidence>
<dbReference type="EC" id="2.3.1.1" evidence="8"/>
<comment type="subunit">
    <text evidence="2 8">Heterotetramer of two alpha and two beta chains.</text>
</comment>
<reference evidence="9" key="1">
    <citation type="submission" date="2022-03" db="EMBL/GenBank/DDBJ databases">
        <title>Genomic Encyclopedia of Type Strains, Phase III (KMG-III): the genomes of soil and plant-associated and newly described type strains.</title>
        <authorList>
            <person name="Whitman W."/>
        </authorList>
    </citation>
    <scope>NUCLEOTIDE SEQUENCE</scope>
    <source>
        <strain evidence="9">ANL 6-2</strain>
    </source>
</reference>
<dbReference type="Proteomes" id="UP001205843">
    <property type="component" value="Unassembled WGS sequence"/>
</dbReference>
<dbReference type="Gene3D" id="3.10.20.340">
    <property type="entry name" value="ArgJ beta chain, C-terminal domain"/>
    <property type="match status" value="1"/>
</dbReference>
<dbReference type="FunFam" id="3.60.70.12:FF:000001">
    <property type="entry name" value="Arginine biosynthesis bifunctional protein ArgJ, chloroplastic"/>
    <property type="match status" value="1"/>
</dbReference>
<feature type="active site" description="Nucleophile" evidence="8">
    <location>
        <position position="190"/>
    </location>
</feature>
<comment type="pathway">
    <text evidence="8">Amino-acid biosynthesis; L-arginine biosynthesis; N(2)-acetyl-L-ornithine from L-glutamate: step 1/4.</text>
</comment>
<keyword evidence="3 8" id="KW-0055">Arginine biosynthesis</keyword>
<comment type="catalytic activity">
    <reaction evidence="8">
        <text>L-glutamate + acetyl-CoA = N-acetyl-L-glutamate + CoA + H(+)</text>
        <dbReference type="Rhea" id="RHEA:24292"/>
        <dbReference type="ChEBI" id="CHEBI:15378"/>
        <dbReference type="ChEBI" id="CHEBI:29985"/>
        <dbReference type="ChEBI" id="CHEBI:44337"/>
        <dbReference type="ChEBI" id="CHEBI:57287"/>
        <dbReference type="ChEBI" id="CHEBI:57288"/>
        <dbReference type="EC" id="2.3.1.1"/>
    </reaction>
</comment>
<feature type="binding site" evidence="8">
    <location>
        <position position="274"/>
    </location>
    <ligand>
        <name>substrate</name>
    </ligand>
</feature>
<keyword evidence="5 8" id="KW-0808">Transferase</keyword>
<keyword evidence="8" id="KW-0963">Cytoplasm</keyword>
<dbReference type="EMBL" id="JALJXV010000002">
    <property type="protein sequence ID" value="MCP1673845.1"/>
    <property type="molecule type" value="Genomic_DNA"/>
</dbReference>
<dbReference type="GO" id="GO:0006526">
    <property type="term" value="P:L-arginine biosynthetic process"/>
    <property type="evidence" value="ECO:0007669"/>
    <property type="project" value="UniProtKB-UniRule"/>
</dbReference>
<feature type="site" description="Involved in the stabilization of negative charge on the oxyanion by the formation of the oxyanion hole" evidence="8">
    <location>
        <position position="116"/>
    </location>
</feature>
<keyword evidence="6 8" id="KW-0068">Autocatalytic cleavage</keyword>
<sequence>MPVGLGPLPELLPIKGVRLGVACAAIKKPDHPDLTLMELAAGTRVAAVFTRNRFRAAPVQIALRHLTAAAPRWLLINTGNANAGTGARGLADAERCCGGVAELADMPIESVLPFSTGVIGEPLAVDRLVGALPQAMDALRPDGWAQAAGAILTTDTLPKASSREVTLSGGRIRLTGMAKGAGMIRPDMATMLAFLATDAGLEQELLDGALRKAVRYSFNRITVDGDTSTNDACVLAATGGSGVRVDSDDDRRLFQEALDSLCRELAQAVVRDGEGVTRFITIEVRGGGSERESEAVAYTIAHSPLVKTAAFAGDPNWGRILAAIGRSGIDDLDVGRVCIWLDDYLIAENGGRAADYLESEAARRMAREQVTIGVDLGRGEAAATVWTTDFSYEYVRINAEYRT</sequence>
<dbReference type="NCBIfam" id="TIGR00120">
    <property type="entry name" value="ArgJ"/>
    <property type="match status" value="1"/>
</dbReference>
<proteinExistence type="inferred from homology"/>
<gene>
    <name evidence="8" type="primary">argJ</name>
    <name evidence="9" type="ORF">J2T57_000944</name>
</gene>
<dbReference type="GO" id="GO:0004042">
    <property type="term" value="F:L-glutamate N-acetyltransferase activity"/>
    <property type="evidence" value="ECO:0007669"/>
    <property type="project" value="UniProtKB-UniRule"/>
</dbReference>
<dbReference type="GO" id="GO:0006592">
    <property type="term" value="P:ornithine biosynthetic process"/>
    <property type="evidence" value="ECO:0007669"/>
    <property type="project" value="TreeGrafter"/>
</dbReference>
<evidence type="ECO:0000256" key="1">
    <source>
        <dbReference type="ARBA" id="ARBA00006774"/>
    </source>
</evidence>
<feature type="binding site" evidence="8">
    <location>
        <position position="153"/>
    </location>
    <ligand>
        <name>substrate</name>
    </ligand>
</feature>
<feature type="binding site" evidence="8">
    <location>
        <position position="179"/>
    </location>
    <ligand>
        <name>substrate</name>
    </ligand>
</feature>
<dbReference type="Gene3D" id="3.60.70.12">
    <property type="entry name" value="L-amino peptidase D-ALA esterase/amidase"/>
    <property type="match status" value="1"/>
</dbReference>
<dbReference type="Pfam" id="PF01960">
    <property type="entry name" value="ArgJ"/>
    <property type="match status" value="1"/>
</dbReference>
<dbReference type="SUPFAM" id="SSF56266">
    <property type="entry name" value="DmpA/ArgJ-like"/>
    <property type="match status" value="1"/>
</dbReference>
<dbReference type="GO" id="GO:0004358">
    <property type="term" value="F:L-glutamate N-acetyltransferase activity, acting on acetyl-L-ornithine as donor"/>
    <property type="evidence" value="ECO:0007669"/>
    <property type="project" value="UniProtKB-UniRule"/>
</dbReference>
<dbReference type="RefSeq" id="WP_253475017.1">
    <property type="nucleotide sequence ID" value="NZ_JALJXV010000002.1"/>
</dbReference>
<evidence type="ECO:0000256" key="4">
    <source>
        <dbReference type="ARBA" id="ARBA00022605"/>
    </source>
</evidence>
<feature type="site" description="Involved in the stabilization of negative charge on the oxyanion by the formation of the oxyanion hole" evidence="8">
    <location>
        <position position="117"/>
    </location>
</feature>
<comment type="catalytic activity">
    <reaction evidence="8">
        <text>N(2)-acetyl-L-ornithine + L-glutamate = N-acetyl-L-glutamate + L-ornithine</text>
        <dbReference type="Rhea" id="RHEA:15349"/>
        <dbReference type="ChEBI" id="CHEBI:29985"/>
        <dbReference type="ChEBI" id="CHEBI:44337"/>
        <dbReference type="ChEBI" id="CHEBI:46911"/>
        <dbReference type="ChEBI" id="CHEBI:57805"/>
        <dbReference type="EC" id="2.3.1.35"/>
    </reaction>
</comment>
<evidence type="ECO:0000313" key="10">
    <source>
        <dbReference type="Proteomes" id="UP001205843"/>
    </source>
</evidence>
<keyword evidence="7 8" id="KW-0012">Acyltransferase</keyword>
<dbReference type="InterPro" id="IPR002813">
    <property type="entry name" value="Arg_biosynth_ArgJ"/>
</dbReference>
<organism evidence="9 10">
    <name type="scientific">Natronocella acetinitrilica</name>
    <dbReference type="NCBI Taxonomy" id="414046"/>
    <lineage>
        <taxon>Bacteria</taxon>
        <taxon>Pseudomonadati</taxon>
        <taxon>Pseudomonadota</taxon>
        <taxon>Gammaproteobacteria</taxon>
        <taxon>Chromatiales</taxon>
        <taxon>Ectothiorhodospiraceae</taxon>
        <taxon>Natronocella</taxon>
    </lineage>
</organism>
<comment type="subcellular location">
    <subcellularLocation>
        <location evidence="8">Cytoplasm</location>
    </subcellularLocation>
</comment>
<dbReference type="NCBIfam" id="NF003802">
    <property type="entry name" value="PRK05388.1"/>
    <property type="match status" value="1"/>
</dbReference>
<comment type="similarity">
    <text evidence="1 8">Belongs to the ArgJ family.</text>
</comment>
<dbReference type="PANTHER" id="PTHR23100:SF0">
    <property type="entry name" value="ARGININE BIOSYNTHESIS BIFUNCTIONAL PROTEIN ARGJ, MITOCHONDRIAL"/>
    <property type="match status" value="1"/>
</dbReference>
<comment type="caution">
    <text evidence="9">The sequence shown here is derived from an EMBL/GenBank/DDBJ whole genome shotgun (WGS) entry which is preliminary data.</text>
</comment>
<dbReference type="HAMAP" id="MF_01106">
    <property type="entry name" value="ArgJ"/>
    <property type="match status" value="1"/>
</dbReference>
<dbReference type="GO" id="GO:0005737">
    <property type="term" value="C:cytoplasm"/>
    <property type="evidence" value="ECO:0007669"/>
    <property type="project" value="UniProtKB-SubCell"/>
</dbReference>
<evidence type="ECO:0000256" key="3">
    <source>
        <dbReference type="ARBA" id="ARBA00022571"/>
    </source>
</evidence>
<evidence type="ECO:0000256" key="5">
    <source>
        <dbReference type="ARBA" id="ARBA00022679"/>
    </source>
</evidence>
<evidence type="ECO:0000256" key="6">
    <source>
        <dbReference type="ARBA" id="ARBA00022813"/>
    </source>
</evidence>
<feature type="binding site" evidence="8">
    <location>
        <position position="403"/>
    </location>
    <ligand>
        <name>substrate</name>
    </ligand>
</feature>
<dbReference type="PANTHER" id="PTHR23100">
    <property type="entry name" value="ARGININE BIOSYNTHESIS BIFUNCTIONAL PROTEIN ARGJ"/>
    <property type="match status" value="1"/>
</dbReference>
<protein>
    <recommendedName>
        <fullName evidence="8">Arginine biosynthesis bifunctional protein ArgJ</fullName>
    </recommendedName>
    <domain>
        <recommendedName>
            <fullName evidence="8">Glutamate N-acetyltransferase</fullName>
            <ecNumber evidence="8">2.3.1.35</ecNumber>
        </recommendedName>
        <alternativeName>
            <fullName evidence="8">Ornithine acetyltransferase</fullName>
            <shortName evidence="8">OATase</shortName>
        </alternativeName>
        <alternativeName>
            <fullName evidence="8">Ornithine transacetylase</fullName>
        </alternativeName>
    </domain>
    <domain>
        <recommendedName>
            <fullName evidence="8">Amino-acid acetyltransferase</fullName>
            <ecNumber evidence="8">2.3.1.1</ecNumber>
        </recommendedName>
        <alternativeName>
            <fullName evidence="8">N-acetylglutamate synthase</fullName>
            <shortName evidence="8">AGSase</shortName>
        </alternativeName>
    </domain>
    <component>
        <recommendedName>
            <fullName evidence="8">Arginine biosynthesis bifunctional protein ArgJ alpha chain</fullName>
        </recommendedName>
    </component>
    <component>
        <recommendedName>
            <fullName evidence="8">Arginine biosynthesis bifunctional protein ArgJ beta chain</fullName>
        </recommendedName>
    </component>
</protein>
<evidence type="ECO:0000256" key="7">
    <source>
        <dbReference type="ARBA" id="ARBA00023315"/>
    </source>
</evidence>
<dbReference type="AlphaFoldDB" id="A0AAE3G1H1"/>
<feature type="chain" id="PRO_5041753497" description="Arginine biosynthesis bifunctional protein ArgJ beta chain" evidence="8">
    <location>
        <begin position="190"/>
        <end position="403"/>
    </location>
</feature>
<dbReference type="CDD" id="cd02152">
    <property type="entry name" value="OAT"/>
    <property type="match status" value="1"/>
</dbReference>
<feature type="binding site" evidence="8">
    <location>
        <position position="190"/>
    </location>
    <ligand>
        <name>substrate</name>
    </ligand>
</feature>
<keyword evidence="10" id="KW-1185">Reference proteome</keyword>